<dbReference type="PROSITE" id="PS51421">
    <property type="entry name" value="RAS"/>
    <property type="match status" value="1"/>
</dbReference>
<dbReference type="SMART" id="SM00175">
    <property type="entry name" value="RAB"/>
    <property type="match status" value="1"/>
</dbReference>
<keyword evidence="2" id="KW-0342">GTP-binding</keyword>
<reference evidence="3" key="1">
    <citation type="submission" date="2019-06" db="EMBL/GenBank/DDBJ databases">
        <authorList>
            <person name="Zheng W."/>
        </authorList>
    </citation>
    <scope>NUCLEOTIDE SEQUENCE</scope>
    <source>
        <strain evidence="3">QDHG01</strain>
    </source>
</reference>
<dbReference type="OrthoDB" id="9989112at2759"/>
<name>A0A8J8SZ18_HALGN</name>
<gene>
    <name evidence="3" type="ORF">FGO68_gene6778</name>
</gene>
<dbReference type="PROSITE" id="PS51419">
    <property type="entry name" value="RAB"/>
    <property type="match status" value="1"/>
</dbReference>
<keyword evidence="1" id="KW-0547">Nucleotide-binding</keyword>
<comment type="caution">
    <text evidence="3">The sequence shown here is derived from an EMBL/GenBank/DDBJ whole genome shotgun (WGS) entry which is preliminary data.</text>
</comment>
<evidence type="ECO:0000256" key="2">
    <source>
        <dbReference type="ARBA" id="ARBA00023134"/>
    </source>
</evidence>
<dbReference type="GO" id="GO:0005525">
    <property type="term" value="F:GTP binding"/>
    <property type="evidence" value="ECO:0007669"/>
    <property type="project" value="UniProtKB-KW"/>
</dbReference>
<dbReference type="PRINTS" id="PR00449">
    <property type="entry name" value="RASTRNSFRMNG"/>
</dbReference>
<dbReference type="PANTHER" id="PTHR47977">
    <property type="entry name" value="RAS-RELATED PROTEIN RAB"/>
    <property type="match status" value="1"/>
</dbReference>
<dbReference type="FunFam" id="3.40.50.300:FF:001329">
    <property type="entry name" value="Small GTP-binding protein, putative"/>
    <property type="match status" value="1"/>
</dbReference>
<dbReference type="SMART" id="SM00176">
    <property type="entry name" value="RAN"/>
    <property type="match status" value="1"/>
</dbReference>
<dbReference type="Gene3D" id="3.40.50.300">
    <property type="entry name" value="P-loop containing nucleotide triphosphate hydrolases"/>
    <property type="match status" value="1"/>
</dbReference>
<protein>
    <submittedName>
        <fullName evidence="3">Uncharacterized protein</fullName>
    </submittedName>
</protein>
<dbReference type="InterPro" id="IPR005225">
    <property type="entry name" value="Small_GTP-bd"/>
</dbReference>
<evidence type="ECO:0000256" key="1">
    <source>
        <dbReference type="ARBA" id="ARBA00022741"/>
    </source>
</evidence>
<dbReference type="InterPro" id="IPR001806">
    <property type="entry name" value="Small_GTPase"/>
</dbReference>
<dbReference type="EMBL" id="RRYP01015309">
    <property type="protein sequence ID" value="TNV75561.1"/>
    <property type="molecule type" value="Genomic_DNA"/>
</dbReference>
<evidence type="ECO:0000313" key="3">
    <source>
        <dbReference type="EMBL" id="TNV75561.1"/>
    </source>
</evidence>
<dbReference type="InterPro" id="IPR027417">
    <property type="entry name" value="P-loop_NTPase"/>
</dbReference>
<evidence type="ECO:0000313" key="4">
    <source>
        <dbReference type="Proteomes" id="UP000785679"/>
    </source>
</evidence>
<accession>A0A8J8SZ18</accession>
<dbReference type="SUPFAM" id="SSF52540">
    <property type="entry name" value="P-loop containing nucleoside triphosphate hydrolases"/>
    <property type="match status" value="1"/>
</dbReference>
<dbReference type="SMART" id="SM00173">
    <property type="entry name" value="RAS"/>
    <property type="match status" value="1"/>
</dbReference>
<sequence>MEPSETKHKILLLGGGSAGKTILLQSYYSEEFQTSHIPTIGIDFKSKKLTVDGNKAYIQLYDTAGCLRFRTVTQSFYNGAAGYIFVFDVTARESFEDIKNFIASVEDKAQLNVCKILVGSKIDLENRLVTYDEAAILASDHGMNYNEVSAKDGTNVKEMFDRFIDEVVRRPQNRDSTIFSLDRQRHTEVKLDGGQKKVQNQESKCC</sequence>
<dbReference type="AlphaFoldDB" id="A0A8J8SZ18"/>
<dbReference type="Proteomes" id="UP000785679">
    <property type="component" value="Unassembled WGS sequence"/>
</dbReference>
<dbReference type="SMART" id="SM00174">
    <property type="entry name" value="RHO"/>
    <property type="match status" value="1"/>
</dbReference>
<proteinExistence type="predicted"/>
<dbReference type="Pfam" id="PF00071">
    <property type="entry name" value="Ras"/>
    <property type="match status" value="1"/>
</dbReference>
<dbReference type="GO" id="GO:0003924">
    <property type="term" value="F:GTPase activity"/>
    <property type="evidence" value="ECO:0007669"/>
    <property type="project" value="InterPro"/>
</dbReference>
<dbReference type="CDD" id="cd00154">
    <property type="entry name" value="Rab"/>
    <property type="match status" value="1"/>
</dbReference>
<dbReference type="InterPro" id="IPR050227">
    <property type="entry name" value="Rab"/>
</dbReference>
<dbReference type="NCBIfam" id="TIGR00231">
    <property type="entry name" value="small_GTP"/>
    <property type="match status" value="1"/>
</dbReference>
<keyword evidence="4" id="KW-1185">Reference proteome</keyword>
<organism evidence="3 4">
    <name type="scientific">Halteria grandinella</name>
    <dbReference type="NCBI Taxonomy" id="5974"/>
    <lineage>
        <taxon>Eukaryota</taxon>
        <taxon>Sar</taxon>
        <taxon>Alveolata</taxon>
        <taxon>Ciliophora</taxon>
        <taxon>Intramacronucleata</taxon>
        <taxon>Spirotrichea</taxon>
        <taxon>Stichotrichia</taxon>
        <taxon>Sporadotrichida</taxon>
        <taxon>Halteriidae</taxon>
        <taxon>Halteria</taxon>
    </lineage>
</organism>